<dbReference type="Pfam" id="PF01437">
    <property type="entry name" value="PSI"/>
    <property type="match status" value="1"/>
</dbReference>
<dbReference type="EMBL" id="JAINUG010000043">
    <property type="protein sequence ID" value="KAJ8406583.1"/>
    <property type="molecule type" value="Genomic_DNA"/>
</dbReference>
<comment type="subcellular location">
    <subcellularLocation>
        <location evidence="1">Membrane</location>
    </subcellularLocation>
</comment>
<dbReference type="PROSITE" id="PS51004">
    <property type="entry name" value="SEMA"/>
    <property type="match status" value="1"/>
</dbReference>
<dbReference type="FunFam" id="2.60.40.10:FF:001170">
    <property type="entry name" value="Sema domain, immunoglobulin domain (Ig), short basic domain, secreted, (Semaphorin) 3F"/>
    <property type="match status" value="1"/>
</dbReference>
<keyword evidence="11" id="KW-1185">Reference proteome</keyword>
<name>A0AAD7SQ58_9TELE</name>
<dbReference type="GO" id="GO:0007411">
    <property type="term" value="P:axon guidance"/>
    <property type="evidence" value="ECO:0007669"/>
    <property type="project" value="TreeGrafter"/>
</dbReference>
<sequence length="621" mass="69661">MFITRWIIFVLLKHFPLNVTGSHHDPRVTLTGEDVHVRRYSLNCSNRRIELLPGFPQNNSVYVGGHGKLWYLNFNRRNQSKKATFPALERKRSDRKPTAPGNYDVTTLHRVDATRLFVCGSNGNQPKCCLMTLDMVCIEDISPSGIAPFNVTERAPSLYIDNDVYAAVSREAKQNSVAIRRIGNKTHMWPEIAKQEQRYISMAFSGPREDQLQDKVYTFLVQESSDNHPEASAWNSWVTQVCKADMGGPKTMLQKSWTSRLSARLSCGIHDRKEYFNQLLDVAVLQADNWTQSRVYGLFRNGWGMTAICIYTMGDIDHVFKNSDFEGFTGAVPNPRPGEQCVKDSTKLPQKVLSHVKEYPNMRDWVWPVGRGGPLMVSHHDYKGIRADRVRGPGHKHYNVLLLSLDNGRIHKVLEHDAGVFIIAELQPFSTRTRIQNMLLQHSTKKLYVSSSSEVVEVDLSGCQSYGSLCVDCVQARDPYCSWSRTHCTATSRKGIQDVEHGNVSVCGQDGGSVPKPSGKKVEILPLASNHYLHCPMSSSHAEYSWRHGGQARECVPANGSCLLLINSMTSEEDGVYTCVASEGGYTRTLAEYRLQAESKARGLTPPSLALACLLLLLLIR</sequence>
<evidence type="ECO:0000256" key="1">
    <source>
        <dbReference type="ARBA" id="ARBA00004370"/>
    </source>
</evidence>
<dbReference type="InterPro" id="IPR036352">
    <property type="entry name" value="Semap_dom_sf"/>
</dbReference>
<evidence type="ECO:0000256" key="4">
    <source>
        <dbReference type="ARBA" id="ARBA00023157"/>
    </source>
</evidence>
<feature type="chain" id="PRO_5041970855" description="Semaphorin-7A-like" evidence="7">
    <location>
        <begin position="22"/>
        <end position="621"/>
    </location>
</feature>
<dbReference type="GO" id="GO:0007229">
    <property type="term" value="P:integrin-mediated signaling pathway"/>
    <property type="evidence" value="ECO:0007669"/>
    <property type="project" value="TreeGrafter"/>
</dbReference>
<dbReference type="SUPFAM" id="SSF48726">
    <property type="entry name" value="Immunoglobulin"/>
    <property type="match status" value="1"/>
</dbReference>
<evidence type="ECO:0000313" key="11">
    <source>
        <dbReference type="Proteomes" id="UP001221898"/>
    </source>
</evidence>
<dbReference type="InterPro" id="IPR036179">
    <property type="entry name" value="Ig-like_dom_sf"/>
</dbReference>
<dbReference type="InterPro" id="IPR013783">
    <property type="entry name" value="Ig-like_fold"/>
</dbReference>
<dbReference type="GO" id="GO:0001755">
    <property type="term" value="P:neural crest cell migration"/>
    <property type="evidence" value="ECO:0007669"/>
    <property type="project" value="TreeGrafter"/>
</dbReference>
<dbReference type="Gene3D" id="2.60.40.10">
    <property type="entry name" value="Immunoglobulins"/>
    <property type="match status" value="1"/>
</dbReference>
<evidence type="ECO:0000259" key="8">
    <source>
        <dbReference type="PROSITE" id="PS50835"/>
    </source>
</evidence>
<dbReference type="InterPro" id="IPR007110">
    <property type="entry name" value="Ig-like_dom"/>
</dbReference>
<evidence type="ECO:0000256" key="3">
    <source>
        <dbReference type="ARBA" id="ARBA00023136"/>
    </source>
</evidence>
<feature type="signal peptide" evidence="7">
    <location>
        <begin position="1"/>
        <end position="21"/>
    </location>
</feature>
<keyword evidence="5" id="KW-0325">Glycoprotein</keyword>
<dbReference type="GO" id="GO:0045499">
    <property type="term" value="F:chemorepellent activity"/>
    <property type="evidence" value="ECO:0007669"/>
    <property type="project" value="TreeGrafter"/>
</dbReference>
<keyword evidence="3" id="KW-0472">Membrane</keyword>
<gene>
    <name evidence="10" type="ORF">AAFF_G00301570</name>
</gene>
<dbReference type="SUPFAM" id="SSF101912">
    <property type="entry name" value="Sema domain"/>
    <property type="match status" value="1"/>
</dbReference>
<dbReference type="GO" id="GO:0009897">
    <property type="term" value="C:external side of plasma membrane"/>
    <property type="evidence" value="ECO:0007669"/>
    <property type="project" value="TreeGrafter"/>
</dbReference>
<dbReference type="Gene3D" id="2.130.10.10">
    <property type="entry name" value="YVTN repeat-like/Quinoprotein amine dehydrogenase"/>
    <property type="match status" value="1"/>
</dbReference>
<evidence type="ECO:0000256" key="5">
    <source>
        <dbReference type="ARBA" id="ARBA00023180"/>
    </source>
</evidence>
<dbReference type="SUPFAM" id="SSF103575">
    <property type="entry name" value="Plexin repeat"/>
    <property type="match status" value="1"/>
</dbReference>
<reference evidence="10" key="1">
    <citation type="journal article" date="2023" name="Science">
        <title>Genome structures resolve the early diversification of teleost fishes.</title>
        <authorList>
            <person name="Parey E."/>
            <person name="Louis A."/>
            <person name="Montfort J."/>
            <person name="Bouchez O."/>
            <person name="Roques C."/>
            <person name="Iampietro C."/>
            <person name="Lluch J."/>
            <person name="Castinel A."/>
            <person name="Donnadieu C."/>
            <person name="Desvignes T."/>
            <person name="Floi Bucao C."/>
            <person name="Jouanno E."/>
            <person name="Wen M."/>
            <person name="Mejri S."/>
            <person name="Dirks R."/>
            <person name="Jansen H."/>
            <person name="Henkel C."/>
            <person name="Chen W.J."/>
            <person name="Zahm M."/>
            <person name="Cabau C."/>
            <person name="Klopp C."/>
            <person name="Thompson A.W."/>
            <person name="Robinson-Rechavi M."/>
            <person name="Braasch I."/>
            <person name="Lecointre G."/>
            <person name="Bobe J."/>
            <person name="Postlethwait J.H."/>
            <person name="Berthelot C."/>
            <person name="Roest Crollius H."/>
            <person name="Guiguen Y."/>
        </authorList>
    </citation>
    <scope>NUCLEOTIDE SEQUENCE</scope>
    <source>
        <strain evidence="10">NC1722</strain>
    </source>
</reference>
<proteinExistence type="inferred from homology"/>
<dbReference type="InterPro" id="IPR015943">
    <property type="entry name" value="WD40/YVTN_repeat-like_dom_sf"/>
</dbReference>
<protein>
    <recommendedName>
        <fullName evidence="12">Semaphorin-7A-like</fullName>
    </recommendedName>
</protein>
<accession>A0AAD7SQ58</accession>
<organism evidence="10 11">
    <name type="scientific">Aldrovandia affinis</name>
    <dbReference type="NCBI Taxonomy" id="143900"/>
    <lineage>
        <taxon>Eukaryota</taxon>
        <taxon>Metazoa</taxon>
        <taxon>Chordata</taxon>
        <taxon>Craniata</taxon>
        <taxon>Vertebrata</taxon>
        <taxon>Euteleostomi</taxon>
        <taxon>Actinopterygii</taxon>
        <taxon>Neopterygii</taxon>
        <taxon>Teleostei</taxon>
        <taxon>Notacanthiformes</taxon>
        <taxon>Halosauridae</taxon>
        <taxon>Aldrovandia</taxon>
    </lineage>
</organism>
<dbReference type="Pfam" id="PF01403">
    <property type="entry name" value="Sema"/>
    <property type="match status" value="1"/>
</dbReference>
<keyword evidence="7" id="KW-0732">Signal</keyword>
<dbReference type="PANTHER" id="PTHR11036">
    <property type="entry name" value="SEMAPHORIN"/>
    <property type="match status" value="1"/>
</dbReference>
<dbReference type="InterPro" id="IPR016201">
    <property type="entry name" value="PSI"/>
</dbReference>
<dbReference type="InterPro" id="IPR002165">
    <property type="entry name" value="Plexin_repeat"/>
</dbReference>
<keyword evidence="4" id="KW-1015">Disulfide bond</keyword>
<evidence type="ECO:0000313" key="10">
    <source>
        <dbReference type="EMBL" id="KAJ8406583.1"/>
    </source>
</evidence>
<dbReference type="SMART" id="SM00423">
    <property type="entry name" value="PSI"/>
    <property type="match status" value="1"/>
</dbReference>
<dbReference type="GO" id="GO:0071526">
    <property type="term" value="P:semaphorin-plexin signaling pathway"/>
    <property type="evidence" value="ECO:0007669"/>
    <property type="project" value="TreeGrafter"/>
</dbReference>
<comment type="caution">
    <text evidence="6">Lacks conserved residue(s) required for the propagation of feature annotation.</text>
</comment>
<dbReference type="GO" id="GO:0050727">
    <property type="term" value="P:regulation of inflammatory response"/>
    <property type="evidence" value="ECO:0007669"/>
    <property type="project" value="TreeGrafter"/>
</dbReference>
<dbReference type="SMART" id="SM00630">
    <property type="entry name" value="Sema"/>
    <property type="match status" value="1"/>
</dbReference>
<dbReference type="GO" id="GO:0005178">
    <property type="term" value="F:integrin binding"/>
    <property type="evidence" value="ECO:0007669"/>
    <property type="project" value="TreeGrafter"/>
</dbReference>
<evidence type="ECO:0000256" key="2">
    <source>
        <dbReference type="ARBA" id="ARBA00009492"/>
    </source>
</evidence>
<dbReference type="PROSITE" id="PS50835">
    <property type="entry name" value="IG_LIKE"/>
    <property type="match status" value="1"/>
</dbReference>
<dbReference type="GO" id="GO:0030335">
    <property type="term" value="P:positive regulation of cell migration"/>
    <property type="evidence" value="ECO:0007669"/>
    <property type="project" value="TreeGrafter"/>
</dbReference>
<comment type="caution">
    <text evidence="10">The sequence shown here is derived from an EMBL/GenBank/DDBJ whole genome shotgun (WGS) entry which is preliminary data.</text>
</comment>
<evidence type="ECO:0000256" key="6">
    <source>
        <dbReference type="PROSITE-ProRule" id="PRU00352"/>
    </source>
</evidence>
<feature type="domain" description="Ig-like" evidence="8">
    <location>
        <begin position="517"/>
        <end position="591"/>
    </location>
</feature>
<evidence type="ECO:0008006" key="12">
    <source>
        <dbReference type="Google" id="ProtNLM"/>
    </source>
</evidence>
<evidence type="ECO:0000256" key="7">
    <source>
        <dbReference type="SAM" id="SignalP"/>
    </source>
</evidence>
<dbReference type="InterPro" id="IPR001627">
    <property type="entry name" value="Semap_dom"/>
</dbReference>
<feature type="domain" description="Sema" evidence="9">
    <location>
        <begin position="27"/>
        <end position="460"/>
    </location>
</feature>
<dbReference type="GO" id="GO:0030215">
    <property type="term" value="F:semaphorin receptor binding"/>
    <property type="evidence" value="ECO:0007669"/>
    <property type="project" value="InterPro"/>
</dbReference>
<dbReference type="AlphaFoldDB" id="A0AAD7SQ58"/>
<dbReference type="InterPro" id="IPR027231">
    <property type="entry name" value="Semaphorin"/>
</dbReference>
<dbReference type="Gene3D" id="3.30.1680.10">
    <property type="entry name" value="ligand-binding face of the semaphorins, domain 2"/>
    <property type="match status" value="1"/>
</dbReference>
<evidence type="ECO:0000259" key="9">
    <source>
        <dbReference type="PROSITE" id="PS51004"/>
    </source>
</evidence>
<dbReference type="Proteomes" id="UP001221898">
    <property type="component" value="Unassembled WGS sequence"/>
</dbReference>
<comment type="similarity">
    <text evidence="2">Belongs to the semaphorin family.</text>
</comment>
<dbReference type="PANTHER" id="PTHR11036:SF80">
    <property type="entry name" value="SEMAPHORIN-7A"/>
    <property type="match status" value="1"/>
</dbReference>